<evidence type="ECO:0000256" key="2">
    <source>
        <dbReference type="ARBA" id="ARBA00022525"/>
    </source>
</evidence>
<dbReference type="STRING" id="6573.A0A210Q7C9"/>
<evidence type="ECO:0000313" key="6">
    <source>
        <dbReference type="EMBL" id="OWF44640.1"/>
    </source>
</evidence>
<feature type="chain" id="PRO_5012351978" evidence="4">
    <location>
        <begin position="21"/>
        <end position="201"/>
    </location>
</feature>
<protein>
    <submittedName>
        <fullName evidence="6">Heavy metal-binding protein HIP</fullName>
    </submittedName>
</protein>
<dbReference type="Pfam" id="PF00386">
    <property type="entry name" value="C1q"/>
    <property type="match status" value="1"/>
</dbReference>
<name>A0A210Q7C9_MIZYE</name>
<proteinExistence type="predicted"/>
<reference evidence="6 7" key="1">
    <citation type="journal article" date="2017" name="Nat. Ecol. Evol.">
        <title>Scallop genome provides insights into evolution of bilaterian karyotype and development.</title>
        <authorList>
            <person name="Wang S."/>
            <person name="Zhang J."/>
            <person name="Jiao W."/>
            <person name="Li J."/>
            <person name="Xun X."/>
            <person name="Sun Y."/>
            <person name="Guo X."/>
            <person name="Huan P."/>
            <person name="Dong B."/>
            <person name="Zhang L."/>
            <person name="Hu X."/>
            <person name="Sun X."/>
            <person name="Wang J."/>
            <person name="Zhao C."/>
            <person name="Wang Y."/>
            <person name="Wang D."/>
            <person name="Huang X."/>
            <person name="Wang R."/>
            <person name="Lv J."/>
            <person name="Li Y."/>
            <person name="Zhang Z."/>
            <person name="Liu B."/>
            <person name="Lu W."/>
            <person name="Hui Y."/>
            <person name="Liang J."/>
            <person name="Zhou Z."/>
            <person name="Hou R."/>
            <person name="Li X."/>
            <person name="Liu Y."/>
            <person name="Li H."/>
            <person name="Ning X."/>
            <person name="Lin Y."/>
            <person name="Zhao L."/>
            <person name="Xing Q."/>
            <person name="Dou J."/>
            <person name="Li Y."/>
            <person name="Mao J."/>
            <person name="Guo H."/>
            <person name="Dou H."/>
            <person name="Li T."/>
            <person name="Mu C."/>
            <person name="Jiang W."/>
            <person name="Fu Q."/>
            <person name="Fu X."/>
            <person name="Miao Y."/>
            <person name="Liu J."/>
            <person name="Yu Q."/>
            <person name="Li R."/>
            <person name="Liao H."/>
            <person name="Li X."/>
            <person name="Kong Y."/>
            <person name="Jiang Z."/>
            <person name="Chourrout D."/>
            <person name="Li R."/>
            <person name="Bao Z."/>
        </authorList>
    </citation>
    <scope>NUCLEOTIDE SEQUENCE [LARGE SCALE GENOMIC DNA]</scope>
    <source>
        <strain evidence="6 7">PY_sf001</strain>
    </source>
</reference>
<dbReference type="PRINTS" id="PR00007">
    <property type="entry name" value="COMPLEMNTC1Q"/>
</dbReference>
<gene>
    <name evidence="6" type="ORF">KP79_PYT01667</name>
</gene>
<dbReference type="SMART" id="SM00110">
    <property type="entry name" value="C1Q"/>
    <property type="match status" value="1"/>
</dbReference>
<dbReference type="Gene3D" id="2.60.120.40">
    <property type="match status" value="1"/>
</dbReference>
<accession>A0A210Q7C9</accession>
<dbReference type="PANTHER" id="PTHR22923:SF116">
    <property type="entry name" value="C1Q DOMAIN-CONTAINING PROTEIN"/>
    <property type="match status" value="1"/>
</dbReference>
<comment type="caution">
    <text evidence="6">The sequence shown here is derived from an EMBL/GenBank/DDBJ whole genome shotgun (WGS) entry which is preliminary data.</text>
</comment>
<dbReference type="InterPro" id="IPR008983">
    <property type="entry name" value="Tumour_necrosis_fac-like_dom"/>
</dbReference>
<dbReference type="EMBL" id="NEDP02004710">
    <property type="protein sequence ID" value="OWF44640.1"/>
    <property type="molecule type" value="Genomic_DNA"/>
</dbReference>
<keyword evidence="3 4" id="KW-0732">Signal</keyword>
<feature type="domain" description="C1q" evidence="5">
    <location>
        <begin position="65"/>
        <end position="201"/>
    </location>
</feature>
<keyword evidence="7" id="KW-1185">Reference proteome</keyword>
<evidence type="ECO:0000313" key="7">
    <source>
        <dbReference type="Proteomes" id="UP000242188"/>
    </source>
</evidence>
<sequence length="201" mass="22771">MGRIIQFIWSVMVMIALVKSNEDFEYRLKQMEQKFASQLQAVREDACSNSKGISDNIRDRRVVNKEEPVIAFSTQLGPEKNNLGVHQTLIFEGNVMNEGSAYSNLTGVFTCPKAGMYYFSVTIMVRAHDEFETELVHNGRNIMVNYAAGESQFKQATNSVVIRLNEGDKVWVRILENLGINNGNIRIYGGGWTTFTGFRIQ</sequence>
<feature type="signal peptide" evidence="4">
    <location>
        <begin position="1"/>
        <end position="20"/>
    </location>
</feature>
<comment type="subcellular location">
    <subcellularLocation>
        <location evidence="1">Secreted</location>
    </subcellularLocation>
</comment>
<dbReference type="PROSITE" id="PS50871">
    <property type="entry name" value="C1Q"/>
    <property type="match status" value="1"/>
</dbReference>
<evidence type="ECO:0000259" key="5">
    <source>
        <dbReference type="PROSITE" id="PS50871"/>
    </source>
</evidence>
<dbReference type="GO" id="GO:0005576">
    <property type="term" value="C:extracellular region"/>
    <property type="evidence" value="ECO:0007669"/>
    <property type="project" value="UniProtKB-SubCell"/>
</dbReference>
<dbReference type="PANTHER" id="PTHR22923">
    <property type="entry name" value="CEREBELLIN-RELATED"/>
    <property type="match status" value="1"/>
</dbReference>
<dbReference type="InterPro" id="IPR050822">
    <property type="entry name" value="Cerebellin_Synaptic_Org"/>
</dbReference>
<evidence type="ECO:0000256" key="1">
    <source>
        <dbReference type="ARBA" id="ARBA00004613"/>
    </source>
</evidence>
<keyword evidence="2" id="KW-0964">Secreted</keyword>
<dbReference type="InterPro" id="IPR001073">
    <property type="entry name" value="C1q_dom"/>
</dbReference>
<dbReference type="AlphaFoldDB" id="A0A210Q7C9"/>
<dbReference type="OrthoDB" id="6157211at2759"/>
<dbReference type="Proteomes" id="UP000242188">
    <property type="component" value="Unassembled WGS sequence"/>
</dbReference>
<organism evidence="6 7">
    <name type="scientific">Mizuhopecten yessoensis</name>
    <name type="common">Japanese scallop</name>
    <name type="synonym">Patinopecten yessoensis</name>
    <dbReference type="NCBI Taxonomy" id="6573"/>
    <lineage>
        <taxon>Eukaryota</taxon>
        <taxon>Metazoa</taxon>
        <taxon>Spiralia</taxon>
        <taxon>Lophotrochozoa</taxon>
        <taxon>Mollusca</taxon>
        <taxon>Bivalvia</taxon>
        <taxon>Autobranchia</taxon>
        <taxon>Pteriomorphia</taxon>
        <taxon>Pectinida</taxon>
        <taxon>Pectinoidea</taxon>
        <taxon>Pectinidae</taxon>
        <taxon>Mizuhopecten</taxon>
    </lineage>
</organism>
<dbReference type="SUPFAM" id="SSF49842">
    <property type="entry name" value="TNF-like"/>
    <property type="match status" value="1"/>
</dbReference>
<evidence type="ECO:0000256" key="4">
    <source>
        <dbReference type="SAM" id="SignalP"/>
    </source>
</evidence>
<evidence type="ECO:0000256" key="3">
    <source>
        <dbReference type="ARBA" id="ARBA00022729"/>
    </source>
</evidence>